<keyword evidence="3" id="KW-1185">Reference proteome</keyword>
<organism evidence="2 3">
    <name type="scientific">Hydrotalea sandarakina</name>
    <dbReference type="NCBI Taxonomy" id="1004304"/>
    <lineage>
        <taxon>Bacteria</taxon>
        <taxon>Pseudomonadati</taxon>
        <taxon>Bacteroidota</taxon>
        <taxon>Chitinophagia</taxon>
        <taxon>Chitinophagales</taxon>
        <taxon>Chitinophagaceae</taxon>
        <taxon>Hydrotalea</taxon>
    </lineage>
</organism>
<feature type="chain" id="PRO_5016165995" description="PKD domain-containing protein" evidence="1">
    <location>
        <begin position="22"/>
        <end position="298"/>
    </location>
</feature>
<keyword evidence="1" id="KW-0732">Signal</keyword>
<dbReference type="OrthoDB" id="5381604at2"/>
<protein>
    <recommendedName>
        <fullName evidence="4">PKD domain-containing protein</fullName>
    </recommendedName>
</protein>
<reference evidence="2 3" key="1">
    <citation type="submission" date="2018-06" db="EMBL/GenBank/DDBJ databases">
        <title>Genomic Encyclopedia of Archaeal and Bacterial Type Strains, Phase II (KMG-II): from individual species to whole genera.</title>
        <authorList>
            <person name="Goeker M."/>
        </authorList>
    </citation>
    <scope>NUCLEOTIDE SEQUENCE [LARGE SCALE GENOMIC DNA]</scope>
    <source>
        <strain evidence="2 3">DSM 23241</strain>
    </source>
</reference>
<proteinExistence type="predicted"/>
<dbReference type="PROSITE" id="PS51257">
    <property type="entry name" value="PROKAR_LIPOPROTEIN"/>
    <property type="match status" value="1"/>
</dbReference>
<comment type="caution">
    <text evidence="2">The sequence shown here is derived from an EMBL/GenBank/DDBJ whole genome shotgun (WGS) entry which is preliminary data.</text>
</comment>
<accession>A0A2W7RR48</accession>
<evidence type="ECO:0000313" key="2">
    <source>
        <dbReference type="EMBL" id="PZX62861.1"/>
    </source>
</evidence>
<dbReference type="CDD" id="cd00146">
    <property type="entry name" value="PKD"/>
    <property type="match status" value="1"/>
</dbReference>
<dbReference type="RefSeq" id="WP_146250425.1">
    <property type="nucleotide sequence ID" value="NZ_QKZV01000004.1"/>
</dbReference>
<evidence type="ECO:0008006" key="4">
    <source>
        <dbReference type="Google" id="ProtNLM"/>
    </source>
</evidence>
<dbReference type="Proteomes" id="UP000249720">
    <property type="component" value="Unassembled WGS sequence"/>
</dbReference>
<evidence type="ECO:0000313" key="3">
    <source>
        <dbReference type="Proteomes" id="UP000249720"/>
    </source>
</evidence>
<evidence type="ECO:0000256" key="1">
    <source>
        <dbReference type="SAM" id="SignalP"/>
    </source>
</evidence>
<feature type="signal peptide" evidence="1">
    <location>
        <begin position="1"/>
        <end position="21"/>
    </location>
</feature>
<dbReference type="EMBL" id="QKZV01000004">
    <property type="protein sequence ID" value="PZX62861.1"/>
    <property type="molecule type" value="Genomic_DNA"/>
</dbReference>
<gene>
    <name evidence="2" type="ORF">LX80_01555</name>
</gene>
<dbReference type="AlphaFoldDB" id="A0A2W7RR48"/>
<name>A0A2W7RR48_9BACT</name>
<sequence length="298" mass="31490">MKTNFKYMIAAVLVTFFAVMACKKTEYSFGSIKTPQDLVINVNIQGQDANNPTGDGSGIVTISAQATNALQYKIYFGNGDSVMTYSGTATYKYTTIDTNTYTITVNAIGTGGAITTLSKQIRVLYKFQIPADIMAALTNGTSKNWIIASDTVGHFGVGPSTSFFPDWYQAQPNEKPACAYGSVITFTQAGSNTITMNDNNNGSSFLIAAATAFYGQSGGDGCYPIATGGTKTLGFGTANSGSNSTNSTGIQFTVPGNGIIGFGTGGTTYEILSLTSNVMWLRNIGSDGNAWYQIFRAQ</sequence>